<keyword evidence="1" id="KW-0472">Membrane</keyword>
<proteinExistence type="predicted"/>
<reference evidence="3" key="1">
    <citation type="journal article" date="2019" name="Int. J. Syst. Evol. Microbiol.">
        <title>The Global Catalogue of Microorganisms (GCM) 10K type strain sequencing project: providing services to taxonomists for standard genome sequencing and annotation.</title>
        <authorList>
            <consortium name="The Broad Institute Genomics Platform"/>
            <consortium name="The Broad Institute Genome Sequencing Center for Infectious Disease"/>
            <person name="Wu L."/>
            <person name="Ma J."/>
        </authorList>
    </citation>
    <scope>NUCLEOTIDE SEQUENCE [LARGE SCALE GENOMIC DNA]</scope>
    <source>
        <strain evidence="3">JCM 16540</strain>
    </source>
</reference>
<evidence type="ECO:0000313" key="2">
    <source>
        <dbReference type="EMBL" id="GAA3554427.1"/>
    </source>
</evidence>
<accession>A0ABP6WUV9</accession>
<comment type="caution">
    <text evidence="2">The sequence shown here is derived from an EMBL/GenBank/DDBJ whole genome shotgun (WGS) entry which is preliminary data.</text>
</comment>
<organism evidence="2 3">
    <name type="scientific">Microlunatus spumicola</name>
    <dbReference type="NCBI Taxonomy" id="81499"/>
    <lineage>
        <taxon>Bacteria</taxon>
        <taxon>Bacillati</taxon>
        <taxon>Actinomycetota</taxon>
        <taxon>Actinomycetes</taxon>
        <taxon>Propionibacteriales</taxon>
        <taxon>Propionibacteriaceae</taxon>
        <taxon>Microlunatus</taxon>
    </lineage>
</organism>
<evidence type="ECO:0000256" key="1">
    <source>
        <dbReference type="SAM" id="Phobius"/>
    </source>
</evidence>
<dbReference type="Proteomes" id="UP001500767">
    <property type="component" value="Unassembled WGS sequence"/>
</dbReference>
<name>A0ABP6WUV9_9ACTN</name>
<keyword evidence="3" id="KW-1185">Reference proteome</keyword>
<feature type="transmembrane region" description="Helical" evidence="1">
    <location>
        <begin position="12"/>
        <end position="30"/>
    </location>
</feature>
<dbReference type="RefSeq" id="WP_204912219.1">
    <property type="nucleotide sequence ID" value="NZ_BAAAYR010000001.1"/>
</dbReference>
<evidence type="ECO:0000313" key="3">
    <source>
        <dbReference type="Proteomes" id="UP001500767"/>
    </source>
</evidence>
<sequence>MRSAAARTTARIVGVIAIVVGAVWVGQGLGYLPGSFMTGNRTWFWVGLACVLVGLALLVTSRRRPVEPEDTTSP</sequence>
<keyword evidence="1" id="KW-1133">Transmembrane helix</keyword>
<gene>
    <name evidence="2" type="ORF">GCM10022197_06940</name>
</gene>
<dbReference type="EMBL" id="BAAAYR010000001">
    <property type="protein sequence ID" value="GAA3554427.1"/>
    <property type="molecule type" value="Genomic_DNA"/>
</dbReference>
<feature type="transmembrane region" description="Helical" evidence="1">
    <location>
        <begin position="42"/>
        <end position="59"/>
    </location>
</feature>
<protein>
    <submittedName>
        <fullName evidence="2">Uncharacterized protein</fullName>
    </submittedName>
</protein>
<keyword evidence="1" id="KW-0812">Transmembrane</keyword>